<dbReference type="SMART" id="SM00432">
    <property type="entry name" value="MADS"/>
    <property type="match status" value="1"/>
</dbReference>
<name>A0A1D1UIP7_RAMVA</name>
<dbReference type="PANTHER" id="PTHR11945:SF534">
    <property type="entry name" value="MYOCYTE-SPECIFIC ENHANCER FACTOR 2"/>
    <property type="match status" value="1"/>
</dbReference>
<keyword evidence="5" id="KW-0539">Nucleus</keyword>
<dbReference type="InterPro" id="IPR002100">
    <property type="entry name" value="TF_MADSbox"/>
</dbReference>
<dbReference type="Pfam" id="PF00319">
    <property type="entry name" value="SRF-TF"/>
    <property type="match status" value="1"/>
</dbReference>
<evidence type="ECO:0000313" key="9">
    <source>
        <dbReference type="Proteomes" id="UP000186922"/>
    </source>
</evidence>
<dbReference type="STRING" id="947166.A0A1D1UIP7"/>
<feature type="region of interest" description="Disordered" evidence="6">
    <location>
        <begin position="218"/>
        <end position="282"/>
    </location>
</feature>
<evidence type="ECO:0000256" key="3">
    <source>
        <dbReference type="ARBA" id="ARBA00023125"/>
    </source>
</evidence>
<proteinExistence type="predicted"/>
<evidence type="ECO:0000259" key="7">
    <source>
        <dbReference type="PROSITE" id="PS50066"/>
    </source>
</evidence>
<evidence type="ECO:0000256" key="5">
    <source>
        <dbReference type="ARBA" id="ARBA00023242"/>
    </source>
</evidence>
<dbReference type="Gene3D" id="3.40.1810.10">
    <property type="entry name" value="Transcription factor, MADS-box"/>
    <property type="match status" value="1"/>
</dbReference>
<feature type="compositionally biased region" description="Low complexity" evidence="6">
    <location>
        <begin position="99"/>
        <end position="119"/>
    </location>
</feature>
<evidence type="ECO:0000256" key="2">
    <source>
        <dbReference type="ARBA" id="ARBA00023015"/>
    </source>
</evidence>
<feature type="domain" description="MADS-box" evidence="7">
    <location>
        <begin position="1"/>
        <end position="61"/>
    </location>
</feature>
<feature type="region of interest" description="Disordered" evidence="6">
    <location>
        <begin position="93"/>
        <end position="174"/>
    </location>
</feature>
<dbReference type="PRINTS" id="PR00404">
    <property type="entry name" value="MADSDOMAIN"/>
</dbReference>
<feature type="compositionally biased region" description="Low complexity" evidence="6">
    <location>
        <begin position="152"/>
        <end position="169"/>
    </location>
</feature>
<evidence type="ECO:0000313" key="8">
    <source>
        <dbReference type="EMBL" id="GAU88245.1"/>
    </source>
</evidence>
<comment type="subcellular location">
    <subcellularLocation>
        <location evidence="1">Nucleus</location>
    </subcellularLocation>
</comment>
<dbReference type="GO" id="GO:0042826">
    <property type="term" value="F:histone deacetylase binding"/>
    <property type="evidence" value="ECO:0007669"/>
    <property type="project" value="TreeGrafter"/>
</dbReference>
<evidence type="ECO:0000256" key="4">
    <source>
        <dbReference type="ARBA" id="ARBA00023163"/>
    </source>
</evidence>
<dbReference type="FunFam" id="3.40.1810.10:FF:000001">
    <property type="entry name" value="Myocyte-specific enhancer factor 2A homolog"/>
    <property type="match status" value="1"/>
</dbReference>
<gene>
    <name evidence="8" type="primary">RvY_00984-1</name>
    <name evidence="8" type="synonym">RvY_00984.1</name>
    <name evidence="8" type="ORF">RvY_00984</name>
</gene>
<keyword evidence="9" id="KW-1185">Reference proteome</keyword>
<dbReference type="InterPro" id="IPR033896">
    <property type="entry name" value="MEF2-like_N"/>
</dbReference>
<feature type="compositionally biased region" description="Low complexity" evidence="6">
    <location>
        <begin position="251"/>
        <end position="265"/>
    </location>
</feature>
<comment type="caution">
    <text evidence="8">The sequence shown here is derived from an EMBL/GenBank/DDBJ whole genome shotgun (WGS) entry which is preliminary data.</text>
</comment>
<dbReference type="InterPro" id="IPR036879">
    <property type="entry name" value="TF_MADSbox_sf"/>
</dbReference>
<dbReference type="GO" id="GO:0005634">
    <property type="term" value="C:nucleus"/>
    <property type="evidence" value="ECO:0007669"/>
    <property type="project" value="UniProtKB-SubCell"/>
</dbReference>
<dbReference type="GO" id="GO:0045944">
    <property type="term" value="P:positive regulation of transcription by RNA polymerase II"/>
    <property type="evidence" value="ECO:0007669"/>
    <property type="project" value="InterPro"/>
</dbReference>
<dbReference type="GO" id="GO:0046983">
    <property type="term" value="F:protein dimerization activity"/>
    <property type="evidence" value="ECO:0007669"/>
    <property type="project" value="InterPro"/>
</dbReference>
<dbReference type="PANTHER" id="PTHR11945">
    <property type="entry name" value="MADS BOX PROTEIN"/>
    <property type="match status" value="1"/>
</dbReference>
<dbReference type="SUPFAM" id="SSF55455">
    <property type="entry name" value="SRF-like"/>
    <property type="match status" value="1"/>
</dbReference>
<sequence>MGRKKIQINRITDERNRQVTFTKRKFGLMKKAYELSVLCDCEIALIIFSSTNKLFQYASTDMDKVLLKYTEYNEPTESRTNEDIIVALNKKENKGGSSGALNSANGDSDSDGGSSVDNAFGAATPQRLDSGMSNSKYGSSRSDDSFDSLLMQQAQQQQQAQAQVHAQQQRNGGRSMTAVTANLPINNPYLTVPTPSPHYTISQNLANGASVIQSSNVTAAMSPRPASAHASHGGGNPPEGLSINGYTQAHSQSLSPLSVSPESVQNLAMKGSPSGSPNSQNAAALAGKANLMKFFSNSQSANLPNASVQNMTNAQLLRGANSGGSNAAASFGLYPPGLQGYASGADHLQQLSSADFTALASLNQAQMFPNMMGWHAHQSPLGSNHANLSFGSLAGQGQIPAITLNIKSEPISPSQDLINQMRPSSSPVVGHHSPHNQGMAHSSSEVDVTGEHQPPIKRTRNDANWSR</sequence>
<dbReference type="OrthoDB" id="1898716at2759"/>
<keyword evidence="3" id="KW-0238">DNA-binding</keyword>
<evidence type="ECO:0000256" key="1">
    <source>
        <dbReference type="ARBA" id="ARBA00004123"/>
    </source>
</evidence>
<dbReference type="CDD" id="cd00265">
    <property type="entry name" value="MADS_MEF2_like"/>
    <property type="match status" value="1"/>
</dbReference>
<organism evidence="8 9">
    <name type="scientific">Ramazzottius varieornatus</name>
    <name type="common">Water bear</name>
    <name type="synonym">Tardigrade</name>
    <dbReference type="NCBI Taxonomy" id="947166"/>
    <lineage>
        <taxon>Eukaryota</taxon>
        <taxon>Metazoa</taxon>
        <taxon>Ecdysozoa</taxon>
        <taxon>Tardigrada</taxon>
        <taxon>Eutardigrada</taxon>
        <taxon>Parachela</taxon>
        <taxon>Hypsibioidea</taxon>
        <taxon>Ramazzottiidae</taxon>
        <taxon>Ramazzottius</taxon>
    </lineage>
</organism>
<dbReference type="GO" id="GO:0000981">
    <property type="term" value="F:DNA-binding transcription factor activity, RNA polymerase II-specific"/>
    <property type="evidence" value="ECO:0007669"/>
    <property type="project" value="TreeGrafter"/>
</dbReference>
<dbReference type="GO" id="GO:0000978">
    <property type="term" value="F:RNA polymerase II cis-regulatory region sequence-specific DNA binding"/>
    <property type="evidence" value="ECO:0007669"/>
    <property type="project" value="TreeGrafter"/>
</dbReference>
<dbReference type="PROSITE" id="PS50066">
    <property type="entry name" value="MADS_BOX_2"/>
    <property type="match status" value="1"/>
</dbReference>
<keyword evidence="4" id="KW-0804">Transcription</keyword>
<feature type="compositionally biased region" description="Polar residues" evidence="6">
    <location>
        <begin position="273"/>
        <end position="282"/>
    </location>
</feature>
<keyword evidence="2" id="KW-0805">Transcription regulation</keyword>
<dbReference type="Proteomes" id="UP000186922">
    <property type="component" value="Unassembled WGS sequence"/>
</dbReference>
<dbReference type="GO" id="GO:0030154">
    <property type="term" value="P:cell differentiation"/>
    <property type="evidence" value="ECO:0007669"/>
    <property type="project" value="TreeGrafter"/>
</dbReference>
<feature type="region of interest" description="Disordered" evidence="6">
    <location>
        <begin position="414"/>
        <end position="467"/>
    </location>
</feature>
<protein>
    <recommendedName>
        <fullName evidence="7">MADS-box domain-containing protein</fullName>
    </recommendedName>
</protein>
<reference evidence="8 9" key="1">
    <citation type="journal article" date="2016" name="Nat. Commun.">
        <title>Extremotolerant tardigrade genome and improved radiotolerance of human cultured cells by tardigrade-unique protein.</title>
        <authorList>
            <person name="Hashimoto T."/>
            <person name="Horikawa D.D."/>
            <person name="Saito Y."/>
            <person name="Kuwahara H."/>
            <person name="Kozuka-Hata H."/>
            <person name="Shin-I T."/>
            <person name="Minakuchi Y."/>
            <person name="Ohishi K."/>
            <person name="Motoyama A."/>
            <person name="Aizu T."/>
            <person name="Enomoto A."/>
            <person name="Kondo K."/>
            <person name="Tanaka S."/>
            <person name="Hara Y."/>
            <person name="Koshikawa S."/>
            <person name="Sagara H."/>
            <person name="Miura T."/>
            <person name="Yokobori S."/>
            <person name="Miyagawa K."/>
            <person name="Suzuki Y."/>
            <person name="Kubo T."/>
            <person name="Oyama M."/>
            <person name="Kohara Y."/>
            <person name="Fujiyama A."/>
            <person name="Arakawa K."/>
            <person name="Katayama T."/>
            <person name="Toyoda A."/>
            <person name="Kunieda T."/>
        </authorList>
    </citation>
    <scope>NUCLEOTIDE SEQUENCE [LARGE SCALE GENOMIC DNA]</scope>
    <source>
        <strain evidence="8 9">YOKOZUNA-1</strain>
    </source>
</reference>
<dbReference type="EMBL" id="BDGG01000001">
    <property type="protein sequence ID" value="GAU88245.1"/>
    <property type="molecule type" value="Genomic_DNA"/>
</dbReference>
<dbReference type="PROSITE" id="PS00350">
    <property type="entry name" value="MADS_BOX_1"/>
    <property type="match status" value="1"/>
</dbReference>
<accession>A0A1D1UIP7</accession>
<evidence type="ECO:0000256" key="6">
    <source>
        <dbReference type="SAM" id="MobiDB-lite"/>
    </source>
</evidence>
<dbReference type="AlphaFoldDB" id="A0A1D1UIP7"/>